<evidence type="ECO:0000313" key="8">
    <source>
        <dbReference type="Proteomes" id="UP000053259"/>
    </source>
</evidence>
<organism evidence="7 8">
    <name type="scientific">Verruconis gallopava</name>
    <dbReference type="NCBI Taxonomy" id="253628"/>
    <lineage>
        <taxon>Eukaryota</taxon>
        <taxon>Fungi</taxon>
        <taxon>Dikarya</taxon>
        <taxon>Ascomycota</taxon>
        <taxon>Pezizomycotina</taxon>
        <taxon>Dothideomycetes</taxon>
        <taxon>Pleosporomycetidae</taxon>
        <taxon>Venturiales</taxon>
        <taxon>Sympoventuriaceae</taxon>
        <taxon>Verruconis</taxon>
    </lineage>
</organism>
<dbReference type="RefSeq" id="XP_016211663.1">
    <property type="nucleotide sequence ID" value="XM_016360677.1"/>
</dbReference>
<comment type="subcellular location">
    <subcellularLocation>
        <location evidence="1">Membrane</location>
        <topology evidence="1">Multi-pass membrane protein</topology>
    </subcellularLocation>
</comment>
<proteinExistence type="predicted"/>
<keyword evidence="8" id="KW-1185">Reference proteome</keyword>
<keyword evidence="3 6" id="KW-0812">Transmembrane</keyword>
<feature type="transmembrane region" description="Helical" evidence="6">
    <location>
        <begin position="26"/>
        <end position="46"/>
    </location>
</feature>
<dbReference type="PANTHER" id="PTHR23501:SF109">
    <property type="entry name" value="MAJOR FACILITATOR SUPERFAMILY (MFS) PROFILE DOMAIN-CONTAINING PROTEIN-RELATED"/>
    <property type="match status" value="1"/>
</dbReference>
<accession>A0A0D2ARH1</accession>
<feature type="transmembrane region" description="Helical" evidence="6">
    <location>
        <begin position="121"/>
        <end position="144"/>
    </location>
</feature>
<evidence type="ECO:0000256" key="3">
    <source>
        <dbReference type="ARBA" id="ARBA00022692"/>
    </source>
</evidence>
<dbReference type="GO" id="GO:0005886">
    <property type="term" value="C:plasma membrane"/>
    <property type="evidence" value="ECO:0007669"/>
    <property type="project" value="TreeGrafter"/>
</dbReference>
<evidence type="ECO:0000256" key="6">
    <source>
        <dbReference type="SAM" id="Phobius"/>
    </source>
</evidence>
<name>A0A0D2ARH1_9PEZI</name>
<sequence>CTSGLALAVAEIVVGPLLKPVGQTKWQLVFAYAGLTAFLAAVGSCTQHNQGRALAFTTISGFFTGWLELICLVANGLVVQSSDLGLANGFLGSIKQIAGSVAVSIYVAVLTNRIDVELPKAVTSAAINAGLPSTSVVAVLGAVANGTTAALNAVPGINPNIEAAVTNGVKTAYASSFKTVYLVTIAFGGIAFIAALFTSNINAMLNNYVSRRIAGTVADSIPTELTLKHTRDTYEVEV</sequence>
<keyword evidence="2" id="KW-0813">Transport</keyword>
<protein>
    <recommendedName>
        <fullName evidence="9">Trichothecene efflux pump</fullName>
    </recommendedName>
</protein>
<dbReference type="GeneID" id="27314939"/>
<dbReference type="OrthoDB" id="4161376at2759"/>
<dbReference type="InterPro" id="IPR010573">
    <property type="entry name" value="MFS_Str1/Tri12-like"/>
</dbReference>
<gene>
    <name evidence="7" type="ORF">PV09_06966</name>
</gene>
<keyword evidence="5 6" id="KW-0472">Membrane</keyword>
<dbReference type="Proteomes" id="UP000053259">
    <property type="component" value="Unassembled WGS sequence"/>
</dbReference>
<reference evidence="7 8" key="1">
    <citation type="submission" date="2015-01" db="EMBL/GenBank/DDBJ databases">
        <title>The Genome Sequence of Ochroconis gallopava CBS43764.</title>
        <authorList>
            <consortium name="The Broad Institute Genomics Platform"/>
            <person name="Cuomo C."/>
            <person name="de Hoog S."/>
            <person name="Gorbushina A."/>
            <person name="Stielow B."/>
            <person name="Teixiera M."/>
            <person name="Abouelleil A."/>
            <person name="Chapman S.B."/>
            <person name="Priest M."/>
            <person name="Young S.K."/>
            <person name="Wortman J."/>
            <person name="Nusbaum C."/>
            <person name="Birren B."/>
        </authorList>
    </citation>
    <scope>NUCLEOTIDE SEQUENCE [LARGE SCALE GENOMIC DNA]</scope>
    <source>
        <strain evidence="7 8">CBS 43764</strain>
    </source>
</reference>
<evidence type="ECO:0000256" key="4">
    <source>
        <dbReference type="ARBA" id="ARBA00022989"/>
    </source>
</evidence>
<feature type="transmembrane region" description="Helical" evidence="6">
    <location>
        <begin position="180"/>
        <end position="203"/>
    </location>
</feature>
<evidence type="ECO:0000256" key="1">
    <source>
        <dbReference type="ARBA" id="ARBA00004141"/>
    </source>
</evidence>
<dbReference type="GO" id="GO:0022857">
    <property type="term" value="F:transmembrane transporter activity"/>
    <property type="evidence" value="ECO:0007669"/>
    <property type="project" value="InterPro"/>
</dbReference>
<evidence type="ECO:0000313" key="7">
    <source>
        <dbReference type="EMBL" id="KIW01794.1"/>
    </source>
</evidence>
<feature type="transmembrane region" description="Helical" evidence="6">
    <location>
        <begin position="90"/>
        <end position="109"/>
    </location>
</feature>
<keyword evidence="4 6" id="KW-1133">Transmembrane helix</keyword>
<feature type="non-terminal residue" evidence="7">
    <location>
        <position position="1"/>
    </location>
</feature>
<dbReference type="Pfam" id="PF06609">
    <property type="entry name" value="TRI12"/>
    <property type="match status" value="1"/>
</dbReference>
<dbReference type="VEuPathDB" id="FungiDB:PV09_06966"/>
<evidence type="ECO:0008006" key="9">
    <source>
        <dbReference type="Google" id="ProtNLM"/>
    </source>
</evidence>
<evidence type="ECO:0000256" key="2">
    <source>
        <dbReference type="ARBA" id="ARBA00022448"/>
    </source>
</evidence>
<evidence type="ECO:0000256" key="5">
    <source>
        <dbReference type="ARBA" id="ARBA00023136"/>
    </source>
</evidence>
<dbReference type="InParanoid" id="A0A0D2ARH1"/>
<dbReference type="HOGENOM" id="CLU_102041_0_0_1"/>
<dbReference type="AlphaFoldDB" id="A0A0D2ARH1"/>
<feature type="transmembrane region" description="Helical" evidence="6">
    <location>
        <begin position="53"/>
        <end position="78"/>
    </location>
</feature>
<dbReference type="PANTHER" id="PTHR23501">
    <property type="entry name" value="MAJOR FACILITATOR SUPERFAMILY"/>
    <property type="match status" value="1"/>
</dbReference>
<dbReference type="EMBL" id="KN847553">
    <property type="protein sequence ID" value="KIW01794.1"/>
    <property type="molecule type" value="Genomic_DNA"/>
</dbReference>